<dbReference type="PANTHER" id="PTHR15593">
    <property type="entry name" value="PHOSPHATIDYLINOSITOL 3-KINASE REGULATORY SUBUNIT"/>
    <property type="match status" value="1"/>
</dbReference>
<dbReference type="InterPro" id="IPR019522">
    <property type="entry name" value="PIK3R5/6"/>
</dbReference>
<dbReference type="PANTHER" id="PTHR15593:SF1">
    <property type="entry name" value="PHOSPHOINOSITIDE 3-KINASE REGULATORY SUBUNIT 6"/>
    <property type="match status" value="1"/>
</dbReference>
<dbReference type="GO" id="GO:0007186">
    <property type="term" value="P:G protein-coupled receptor signaling pathway"/>
    <property type="evidence" value="ECO:0007669"/>
    <property type="project" value="TreeGrafter"/>
</dbReference>
<dbReference type="GO" id="GO:0046935">
    <property type="term" value="F:1-phosphatidylinositol-3-kinase regulator activity"/>
    <property type="evidence" value="ECO:0007669"/>
    <property type="project" value="InterPro"/>
</dbReference>
<dbReference type="Proteomes" id="UP000694401">
    <property type="component" value="Unassembled WGS sequence"/>
</dbReference>
<sequence length="615" mass="67464">MQSQGRPCRGSRCRQRAEEAAVALRDVRAVSQRGFWNPSAQVPDSWVKPPLDPSPGDSTSPGSSCPGMLRWTLHKKIQQNPSTSCVLVRILVKELERAERGDLRHYIIPLLHTLMYTLIQAPCVPDELCARIYDFCKRLLTLPKPFCTIGLDYASRLQVERTAPGTLYQRMVISEHSLPSAPFPYQERIFIFADPELLPEAICNALLTDTEAARLSQSPGGCMSCVVAHALQAALGDSCDIHGLRARLQVLQQLLRGFSNAPALAGSHAPEWGKAPMCSMCILLSPGNAPREGLQGTPLPNPNISFHLWTEEEQLCECPGAGGAGWLQSQRGHLAWTLGQGIWGPLSQGRLVGICAAVFAPQEHEELCEVAGYLGRADPWYESNINTLCHIIPKLATMPSSPSRALVTDLFLTDVIAYYARMGTQPVPFQVHSVKVSRPERLLAHPVFVTSCLQPCPHPALPGALTGHCSCPQVVLSDRQKELALSLRSTGLLMKAIPAEEVQGGSTPSAAVGESPQQALRHLPIQAVANRLKTRNIKVRSPEQRPFTVRLDKDSRRTYRDVIGLEVSPCLEPSYCLQKTRTMKFSSDETEDVGLVKYLPKSLLLPINTFAGVIQ</sequence>
<feature type="compositionally biased region" description="Low complexity" evidence="1">
    <location>
        <begin position="54"/>
        <end position="63"/>
    </location>
</feature>
<proteinExistence type="predicted"/>
<dbReference type="Pfam" id="PF10486">
    <property type="entry name" value="PI3K_1B_p101"/>
    <property type="match status" value="1"/>
</dbReference>
<reference evidence="2" key="2">
    <citation type="submission" date="2025-09" db="UniProtKB">
        <authorList>
            <consortium name="Ensembl"/>
        </authorList>
    </citation>
    <scope>IDENTIFICATION</scope>
</reference>
<evidence type="ECO:0000313" key="2">
    <source>
        <dbReference type="Ensembl" id="ENSZLMP00000019261.1"/>
    </source>
</evidence>
<keyword evidence="3" id="KW-1185">Reference proteome</keyword>
<protein>
    <submittedName>
        <fullName evidence="2">Phosphoinositide-3-kinase regulatory subunit 6</fullName>
    </submittedName>
</protein>
<reference evidence="2" key="1">
    <citation type="submission" date="2025-08" db="UniProtKB">
        <authorList>
            <consortium name="Ensembl"/>
        </authorList>
    </citation>
    <scope>IDENTIFICATION</scope>
</reference>
<dbReference type="Ensembl" id="ENSZLMT00000019782.1">
    <property type="protein sequence ID" value="ENSZLMP00000019261.1"/>
    <property type="gene ID" value="ENSZLMG00000013297.1"/>
</dbReference>
<dbReference type="AlphaFoldDB" id="A0A8D2PVZ5"/>
<accession>A0A8D2PVZ5</accession>
<organism evidence="2 3">
    <name type="scientific">Zosterops lateralis melanops</name>
    <dbReference type="NCBI Taxonomy" id="1220523"/>
    <lineage>
        <taxon>Eukaryota</taxon>
        <taxon>Metazoa</taxon>
        <taxon>Chordata</taxon>
        <taxon>Craniata</taxon>
        <taxon>Vertebrata</taxon>
        <taxon>Euteleostomi</taxon>
        <taxon>Archelosauria</taxon>
        <taxon>Archosauria</taxon>
        <taxon>Dinosauria</taxon>
        <taxon>Saurischia</taxon>
        <taxon>Theropoda</taxon>
        <taxon>Coelurosauria</taxon>
        <taxon>Aves</taxon>
        <taxon>Neognathae</taxon>
        <taxon>Neoaves</taxon>
        <taxon>Telluraves</taxon>
        <taxon>Australaves</taxon>
        <taxon>Passeriformes</taxon>
        <taxon>Sylvioidea</taxon>
        <taxon>Zosteropidae</taxon>
        <taxon>Zosterops</taxon>
    </lineage>
</organism>
<name>A0A8D2PVZ5_ZOSLA</name>
<feature type="region of interest" description="Disordered" evidence="1">
    <location>
        <begin position="35"/>
        <end position="63"/>
    </location>
</feature>
<dbReference type="GO" id="GO:0005944">
    <property type="term" value="C:phosphatidylinositol 3-kinase complex, class IB"/>
    <property type="evidence" value="ECO:0007669"/>
    <property type="project" value="InterPro"/>
</dbReference>
<evidence type="ECO:0000256" key="1">
    <source>
        <dbReference type="SAM" id="MobiDB-lite"/>
    </source>
</evidence>
<evidence type="ECO:0000313" key="3">
    <source>
        <dbReference type="Proteomes" id="UP000694401"/>
    </source>
</evidence>